<feature type="region of interest" description="Disordered" evidence="4">
    <location>
        <begin position="1196"/>
        <end position="1257"/>
    </location>
</feature>
<dbReference type="InterPro" id="IPR036028">
    <property type="entry name" value="SH3-like_dom_sf"/>
</dbReference>
<feature type="compositionally biased region" description="Basic and acidic residues" evidence="4">
    <location>
        <begin position="511"/>
        <end position="523"/>
    </location>
</feature>
<organism evidence="8 9">
    <name type="scientific">Plectus sambesii</name>
    <dbReference type="NCBI Taxonomy" id="2011161"/>
    <lineage>
        <taxon>Eukaryota</taxon>
        <taxon>Metazoa</taxon>
        <taxon>Ecdysozoa</taxon>
        <taxon>Nematoda</taxon>
        <taxon>Chromadorea</taxon>
        <taxon>Plectida</taxon>
        <taxon>Plectina</taxon>
        <taxon>Plectoidea</taxon>
        <taxon>Plectidae</taxon>
        <taxon>Plectus</taxon>
    </lineage>
</organism>
<evidence type="ECO:0000313" key="9">
    <source>
        <dbReference type="WBParaSite" id="PSAMB.scaffold2694size21766.g18762.t1"/>
    </source>
</evidence>
<dbReference type="SUPFAM" id="SSF48065">
    <property type="entry name" value="DBL homology domain (DH-domain)"/>
    <property type="match status" value="1"/>
</dbReference>
<feature type="compositionally biased region" description="Polar residues" evidence="4">
    <location>
        <begin position="1213"/>
        <end position="1222"/>
    </location>
</feature>
<dbReference type="SMART" id="SM00326">
    <property type="entry name" value="SH3"/>
    <property type="match status" value="6"/>
</dbReference>
<feature type="region of interest" description="Disordered" evidence="4">
    <location>
        <begin position="1271"/>
        <end position="1336"/>
    </location>
</feature>
<dbReference type="PANTHER" id="PTHR22834">
    <property type="entry name" value="NUCLEAR FUSION PROTEIN FUS2"/>
    <property type="match status" value="1"/>
</dbReference>
<dbReference type="PROSITE" id="PS50002">
    <property type="entry name" value="SH3"/>
    <property type="match status" value="6"/>
</dbReference>
<dbReference type="InterPro" id="IPR004148">
    <property type="entry name" value="BAR_dom"/>
</dbReference>
<feature type="domain" description="DH" evidence="6">
    <location>
        <begin position="529"/>
        <end position="710"/>
    </location>
</feature>
<dbReference type="SUPFAM" id="SSF50044">
    <property type="entry name" value="SH3-domain"/>
    <property type="match status" value="7"/>
</dbReference>
<feature type="compositionally biased region" description="Pro residues" evidence="4">
    <location>
        <begin position="1244"/>
        <end position="1253"/>
    </location>
</feature>
<sequence length="1404" mass="154725">MTSTDGYFGRAEYDFAEALQNELPLSVGDVVFVTQSVDSNWSEGILVKTGTKGHFPASFVSPLAMPAKREPNESVVVAIGDFKTPERGDLHFEKGAVIVVSRVIDDNWMEGGLIGPNGRLTGTKGIFPKSFVVDVNEFSSSRRNESAKSGGEVRRVEARVIADLQAKLDDEIDLKKNEIVSVLDSSTEWCTVQTSDGRRGTCPKPFLSFETKQSASATLHQPSAPVASATPQKAAVPQYACDSLEPYGRTKFQFHAEYTGELSFAGGRIVKLLRYVDDEWLEGELDGKTGIFPVSYVDIIIDCPPSMGLSADSGYTSAREPSITSTAASSCSSTATNVSEERVALFDFAGGERDDLPVRTGDIVQVVEVVNAEWVKCRHSATGRVGLVPANFLCHRDAGTSSQDVAINWRVPPATAEMTSSAFRFSGEVPLSVSGYNRASSVRWHAPHSIDSPIAFSSSRAASPMLQPIIIPADEFVERQHQQAQQNASQQKAAPPPRPAMQPSRLSSSTLEKEKEVKEVERGERMKLAREKIAQDLVKSEMQFVTDLRACDSALRADPVDLLDKSVLLAGFPEVIDLASKLLNALQAEYGNSDADRAFGSLFLRFQADFSKVYGKYWETSDAAAGLLEKYDQDGSRKDALKACFKRMQANGCSCIDVHSAVCRPVQRLLKYPLFLGELLKCTDIRHHDHPKLLEAVKQMSNLAQSMNESKRQKDLVLKYRKEKDQTISDRLSKFNLHTMKKKGSRFSYRLTSTIGITQLERDEAFEAAENDFRATDKLVRTLLRDVRLYCDRIQHLVVQQVSLSDAWKEAFGINSYERLSSYRSAWVRCVDILLPTFFSQLNDRVKNPLEHLLKLFEGPSKLIAKRLDKLMDYVASKTASDGKAMCEQERIKKGEYEALNGQLKAELPAMVSMAQSVCRSVQEALMRAQKDFYSDLRSAFANIFTGAQPTRRGLTEKFDQSYQTAFEQLKALATVSVGSKPTLPKQRSTDQPSTTASQTAWFKSSGKSSKVRAAIDFPTMRQADSHRQSLRSKYPGDKLFVVINDAPVVDEQLDLVVYQGDVVAPLIKKDPMGNSQRWYCDNGVAKGFVATDRLRPLSERPSDVVQQRPPPPGQTATTTSTPHARPPRSVSVSLIDFSSPSLMSAGDRRSHAEDLLGLDFTPSVVAPPVFVAPLPPPIATTVVQPMSLWQTVPPRPTAPVASRPLPARLSPMPSTQPTKSLPSDPFQELWQEAKKQPIVPSRLPRPPQPTIPTRPAQYANVGLEMGVEETPARPTVYQQSTVPQQQMGSQQPTVYHQPPPDTAPPPLSKPVPVRSAPPPPLLTPSASTDIPDNVNDDADVEFYVADFDFDADDPENQLSLAEGQVVAVHAKHDQSGNVEWWLVEDEFGGVGYIPSNYLSPFSA</sequence>
<feature type="region of interest" description="Disordered" evidence="4">
    <location>
        <begin position="981"/>
        <end position="1006"/>
    </location>
</feature>
<accession>A0A914VZ18</accession>
<dbReference type="PRINTS" id="PR00499">
    <property type="entry name" value="P67PHOX"/>
</dbReference>
<dbReference type="InterPro" id="IPR035899">
    <property type="entry name" value="DBL_dom_sf"/>
</dbReference>
<feature type="domain" description="SH3" evidence="5">
    <location>
        <begin position="153"/>
        <end position="212"/>
    </location>
</feature>
<dbReference type="InterPro" id="IPR000219">
    <property type="entry name" value="DH_dom"/>
</dbReference>
<feature type="region of interest" description="Disordered" evidence="4">
    <location>
        <begin position="479"/>
        <end position="523"/>
    </location>
</feature>
<name>A0A914VZ18_9BILA</name>
<dbReference type="GO" id="GO:0005737">
    <property type="term" value="C:cytoplasm"/>
    <property type="evidence" value="ECO:0007669"/>
    <property type="project" value="InterPro"/>
</dbReference>
<feature type="domain" description="SH3" evidence="5">
    <location>
        <begin position="337"/>
        <end position="398"/>
    </location>
</feature>
<keyword evidence="1 3" id="KW-0728">SH3 domain</keyword>
<dbReference type="SMART" id="SM00325">
    <property type="entry name" value="RhoGEF"/>
    <property type="match status" value="1"/>
</dbReference>
<dbReference type="PANTHER" id="PTHR22834:SF20">
    <property type="entry name" value="SH3 DOMAIN-CONTAINING PROTEIN"/>
    <property type="match status" value="1"/>
</dbReference>
<feature type="domain" description="BAR" evidence="7">
    <location>
        <begin position="751"/>
        <end position="961"/>
    </location>
</feature>
<dbReference type="Gene3D" id="1.20.900.10">
    <property type="entry name" value="Dbl homology (DH) domain"/>
    <property type="match status" value="1"/>
</dbReference>
<evidence type="ECO:0000313" key="8">
    <source>
        <dbReference type="Proteomes" id="UP000887566"/>
    </source>
</evidence>
<dbReference type="GO" id="GO:0005085">
    <property type="term" value="F:guanyl-nucleotide exchange factor activity"/>
    <property type="evidence" value="ECO:0007669"/>
    <property type="project" value="UniProtKB-KW"/>
</dbReference>
<dbReference type="PROSITE" id="PS50010">
    <property type="entry name" value="DH_2"/>
    <property type="match status" value="1"/>
</dbReference>
<reference evidence="9" key="1">
    <citation type="submission" date="2022-11" db="UniProtKB">
        <authorList>
            <consortium name="WormBaseParasite"/>
        </authorList>
    </citation>
    <scope>IDENTIFICATION</scope>
</reference>
<feature type="compositionally biased region" description="Pro residues" evidence="4">
    <location>
        <begin position="1298"/>
        <end position="1323"/>
    </location>
</feature>
<feature type="domain" description="SH3" evidence="5">
    <location>
        <begin position="4"/>
        <end position="65"/>
    </location>
</feature>
<evidence type="ECO:0000259" key="6">
    <source>
        <dbReference type="PROSITE" id="PS50010"/>
    </source>
</evidence>
<dbReference type="Pfam" id="PF00621">
    <property type="entry name" value="RhoGEF"/>
    <property type="match status" value="1"/>
</dbReference>
<proteinExistence type="predicted"/>
<feature type="domain" description="SH3" evidence="5">
    <location>
        <begin position="243"/>
        <end position="302"/>
    </location>
</feature>
<dbReference type="Gene3D" id="1.20.1270.60">
    <property type="entry name" value="Arfaptin homology (AH) domain/BAR domain"/>
    <property type="match status" value="1"/>
</dbReference>
<evidence type="ECO:0000259" key="7">
    <source>
        <dbReference type="PROSITE" id="PS51021"/>
    </source>
</evidence>
<keyword evidence="2" id="KW-0344">Guanine-nucleotide releasing factor</keyword>
<dbReference type="PROSITE" id="PS51021">
    <property type="entry name" value="BAR"/>
    <property type="match status" value="1"/>
</dbReference>
<evidence type="ECO:0000259" key="5">
    <source>
        <dbReference type="PROSITE" id="PS50002"/>
    </source>
</evidence>
<evidence type="ECO:0000256" key="3">
    <source>
        <dbReference type="PROSITE-ProRule" id="PRU00192"/>
    </source>
</evidence>
<feature type="domain" description="SH3" evidence="5">
    <location>
        <begin position="71"/>
        <end position="137"/>
    </location>
</feature>
<dbReference type="Pfam" id="PF00018">
    <property type="entry name" value="SH3_1"/>
    <property type="match status" value="4"/>
</dbReference>
<dbReference type="SMART" id="SM00721">
    <property type="entry name" value="BAR"/>
    <property type="match status" value="1"/>
</dbReference>
<feature type="compositionally biased region" description="Polar residues" evidence="4">
    <location>
        <begin position="1277"/>
        <end position="1295"/>
    </location>
</feature>
<feature type="compositionally biased region" description="Low complexity" evidence="4">
    <location>
        <begin position="482"/>
        <end position="493"/>
    </location>
</feature>
<feature type="compositionally biased region" description="Polar residues" evidence="4">
    <location>
        <begin position="986"/>
        <end position="1006"/>
    </location>
</feature>
<evidence type="ECO:0000256" key="1">
    <source>
        <dbReference type="ARBA" id="ARBA00022443"/>
    </source>
</evidence>
<evidence type="ECO:0000256" key="4">
    <source>
        <dbReference type="SAM" id="MobiDB-lite"/>
    </source>
</evidence>
<protein>
    <submittedName>
        <fullName evidence="9">Dynamin-binding protein</fullName>
    </submittedName>
</protein>
<dbReference type="WBParaSite" id="PSAMB.scaffold2694size21766.g18762.t1">
    <property type="protein sequence ID" value="PSAMB.scaffold2694size21766.g18762.t1"/>
    <property type="gene ID" value="PSAMB.scaffold2694size21766.g18762"/>
</dbReference>
<evidence type="ECO:0000256" key="2">
    <source>
        <dbReference type="ARBA" id="ARBA00022658"/>
    </source>
</evidence>
<dbReference type="InterPro" id="IPR027267">
    <property type="entry name" value="AH/BAR_dom_sf"/>
</dbReference>
<dbReference type="Pfam" id="PF07653">
    <property type="entry name" value="SH3_2"/>
    <property type="match status" value="1"/>
</dbReference>
<dbReference type="Pfam" id="PF03114">
    <property type="entry name" value="BAR"/>
    <property type="match status" value="1"/>
</dbReference>
<dbReference type="CDD" id="cd00174">
    <property type="entry name" value="SH3"/>
    <property type="match status" value="3"/>
</dbReference>
<dbReference type="Gene3D" id="2.30.30.40">
    <property type="entry name" value="SH3 Domains"/>
    <property type="match status" value="7"/>
</dbReference>
<dbReference type="Proteomes" id="UP000887566">
    <property type="component" value="Unplaced"/>
</dbReference>
<feature type="region of interest" description="Disordered" evidence="4">
    <location>
        <begin position="1099"/>
        <end position="1130"/>
    </location>
</feature>
<dbReference type="SUPFAM" id="SSF103657">
    <property type="entry name" value="BAR/IMD domain-like"/>
    <property type="match status" value="1"/>
</dbReference>
<dbReference type="InterPro" id="IPR001452">
    <property type="entry name" value="SH3_domain"/>
</dbReference>
<dbReference type="InterPro" id="IPR051492">
    <property type="entry name" value="Dynamin-Rho_GEF"/>
</dbReference>
<feature type="domain" description="SH3" evidence="5">
    <location>
        <begin position="1339"/>
        <end position="1404"/>
    </location>
</feature>
<keyword evidence="8" id="KW-1185">Reference proteome</keyword>